<organism evidence="8 9">
    <name type="scientific">Amedibacillus dolichus CAG:375</name>
    <dbReference type="NCBI Taxonomy" id="1263076"/>
    <lineage>
        <taxon>Bacteria</taxon>
        <taxon>Bacillati</taxon>
        <taxon>Bacillota</taxon>
        <taxon>Erysipelotrichia</taxon>
        <taxon>Erysipelotrichales</taxon>
        <taxon>Erysipelotrichaceae</taxon>
        <taxon>Amedibacillus</taxon>
    </lineage>
</organism>
<dbReference type="InterPro" id="IPR014762">
    <property type="entry name" value="DNA_mismatch_repair_CS"/>
</dbReference>
<feature type="domain" description="DNA mismatch repair protein S5" evidence="7">
    <location>
        <begin position="207"/>
        <end position="325"/>
    </location>
</feature>
<comment type="caution">
    <text evidence="8">The sequence shown here is derived from an EMBL/GenBank/DDBJ whole genome shotgun (WGS) entry which is preliminary data.</text>
</comment>
<dbReference type="NCBIfam" id="TIGR00585">
    <property type="entry name" value="mutl"/>
    <property type="match status" value="1"/>
</dbReference>
<dbReference type="InterPro" id="IPR020667">
    <property type="entry name" value="DNA_mismatch_repair_MutL"/>
</dbReference>
<dbReference type="InterPro" id="IPR020568">
    <property type="entry name" value="Ribosomal_Su5_D2-typ_SF"/>
</dbReference>
<evidence type="ECO:0000259" key="7">
    <source>
        <dbReference type="SMART" id="SM01340"/>
    </source>
</evidence>
<dbReference type="InterPro" id="IPR042121">
    <property type="entry name" value="MutL_C_regsub"/>
</dbReference>
<dbReference type="PANTHER" id="PTHR10073:SF12">
    <property type="entry name" value="DNA MISMATCH REPAIR PROTEIN MLH1"/>
    <property type="match status" value="1"/>
</dbReference>
<evidence type="ECO:0000256" key="5">
    <source>
        <dbReference type="SAM" id="MobiDB-lite"/>
    </source>
</evidence>
<keyword evidence="3 4" id="KW-0234">DNA repair</keyword>
<dbReference type="InterPro" id="IPR013507">
    <property type="entry name" value="DNA_mismatch_S5_2-like"/>
</dbReference>
<dbReference type="InterPro" id="IPR002099">
    <property type="entry name" value="MutL/Mlh/PMS"/>
</dbReference>
<dbReference type="GO" id="GO:0016887">
    <property type="term" value="F:ATP hydrolysis activity"/>
    <property type="evidence" value="ECO:0007669"/>
    <property type="project" value="InterPro"/>
</dbReference>
<dbReference type="Gene3D" id="3.30.1370.100">
    <property type="entry name" value="MutL, C-terminal domain, regulatory subdomain"/>
    <property type="match status" value="1"/>
</dbReference>
<dbReference type="GO" id="GO:0032300">
    <property type="term" value="C:mismatch repair complex"/>
    <property type="evidence" value="ECO:0007669"/>
    <property type="project" value="InterPro"/>
</dbReference>
<dbReference type="FunFam" id="3.30.565.10:FF:000003">
    <property type="entry name" value="DNA mismatch repair endonuclease MutL"/>
    <property type="match status" value="1"/>
</dbReference>
<dbReference type="SUPFAM" id="SSF55874">
    <property type="entry name" value="ATPase domain of HSP90 chaperone/DNA topoisomerase II/histidine kinase"/>
    <property type="match status" value="1"/>
</dbReference>
<keyword evidence="2 4" id="KW-0227">DNA damage</keyword>
<dbReference type="HAMAP" id="MF_00149">
    <property type="entry name" value="DNA_mis_repair"/>
    <property type="match status" value="1"/>
</dbReference>
<accession>R7G7N7</accession>
<evidence type="ECO:0000313" key="8">
    <source>
        <dbReference type="EMBL" id="CDE23145.1"/>
    </source>
</evidence>
<dbReference type="InterPro" id="IPR037198">
    <property type="entry name" value="MutL_C_sf"/>
</dbReference>
<evidence type="ECO:0000313" key="9">
    <source>
        <dbReference type="Proteomes" id="UP000018093"/>
    </source>
</evidence>
<dbReference type="SUPFAM" id="SSF118116">
    <property type="entry name" value="DNA mismatch repair protein MutL"/>
    <property type="match status" value="1"/>
</dbReference>
<feature type="compositionally biased region" description="Basic and acidic residues" evidence="5">
    <location>
        <begin position="371"/>
        <end position="413"/>
    </location>
</feature>
<dbReference type="SUPFAM" id="SSF54211">
    <property type="entry name" value="Ribosomal protein S5 domain 2-like"/>
    <property type="match status" value="1"/>
</dbReference>
<evidence type="ECO:0000259" key="6">
    <source>
        <dbReference type="SMART" id="SM00853"/>
    </source>
</evidence>
<dbReference type="InterPro" id="IPR042120">
    <property type="entry name" value="MutL_C_dimsub"/>
</dbReference>
<feature type="domain" description="MutL C-terminal dimerisation" evidence="6">
    <location>
        <begin position="474"/>
        <end position="616"/>
    </location>
</feature>
<dbReference type="InterPro" id="IPR014721">
    <property type="entry name" value="Ribsml_uS5_D2-typ_fold_subgr"/>
</dbReference>
<dbReference type="EMBL" id="CBIN010000203">
    <property type="protein sequence ID" value="CDE23145.1"/>
    <property type="molecule type" value="Genomic_DNA"/>
</dbReference>
<sequence>MARIHQLDEHLSNMIAAGEVVERPSGIVKELVENSIDAKAKHIEIQILQGGIDCITIIDDGCGMDAQDATLAFERHATSKIQAVDDLWKISTMGFRGEALPSIASVSQVTLRTNDGIDSSEVIIYYGTLKSARPCGTPKGTMLEVRNLFQKTPARFKHLKSPQYEFSLISDVVQKFAISHPNIGFELSHDGRSVFKTKGNGNLREVLMQIYGRDGAKTAIELHGQDLDYTIRGYALQPQFQRATKYYVLLYINGRMIRNYHLQKAVMDAYAPYMPKDRYPIAVINMEMDAQLVDVNVHPSKWEIRLSKEKQLEKLLYQTIKAALMQDMEVPNIQARKENKKEKIEIQELQFTYPRDQEVKKLHTEVNDSFVHYDGKPKQTITEESRVQVDKVEPQEAPVEAEKQESVDKKQELSESQSSDTQAPIKDQVIEEVSTTKQAETLFKDIAPIQEVVMKAEQEPASESVNPSLPQLHVIGQFHNSYILAEGEKGLYIIDQHAAQERYHYEMIQKQILSGVKDTQPLLIPITVETTMSAVSRIDDLNALLEQVGIHFEVFGNTTLLCRELPIWLKDTKEEAFLQDMIDLWQKDDEISLDKLRKHTIATMACHSSIRFHRSLTMEEMKQVILDLGKCEQPFHCPHGRPTLICYEDKDLIHDFERG</sequence>
<reference evidence="8" key="1">
    <citation type="submission" date="2012-11" db="EMBL/GenBank/DDBJ databases">
        <title>Dependencies among metagenomic species, viruses, plasmids and units of genetic variation.</title>
        <authorList>
            <person name="Nielsen H.B."/>
            <person name="Almeida M."/>
            <person name="Juncker A.S."/>
            <person name="Rasmussen S."/>
            <person name="Li J."/>
            <person name="Sunagawa S."/>
            <person name="Plichta D."/>
            <person name="Gautier L."/>
            <person name="Le Chatelier E."/>
            <person name="Peletier E."/>
            <person name="Bonde I."/>
            <person name="Nielsen T."/>
            <person name="Manichanh C."/>
            <person name="Arumugam M."/>
            <person name="Batto J."/>
            <person name="Santos M.B.Q.D."/>
            <person name="Blom N."/>
            <person name="Borruel N."/>
            <person name="Burgdorf K.S."/>
            <person name="Boumezbeur F."/>
            <person name="Casellas F."/>
            <person name="Dore J."/>
            <person name="Guarner F."/>
            <person name="Hansen T."/>
            <person name="Hildebrand F."/>
            <person name="Kaas R.S."/>
            <person name="Kennedy S."/>
            <person name="Kristiansen K."/>
            <person name="Kultima J.R."/>
            <person name="Leonard P."/>
            <person name="Levenez F."/>
            <person name="Lund O."/>
            <person name="Moumen B."/>
            <person name="Le Paslier D."/>
            <person name="Pons N."/>
            <person name="Pedersen O."/>
            <person name="Prifti E."/>
            <person name="Qin J."/>
            <person name="Raes J."/>
            <person name="Tap J."/>
            <person name="Tims S."/>
            <person name="Ussery D.W."/>
            <person name="Yamada T."/>
            <person name="MetaHit consortium"/>
            <person name="Renault P."/>
            <person name="Sicheritz-Ponten T."/>
            <person name="Bork P."/>
            <person name="Wang J."/>
            <person name="Brunak S."/>
            <person name="Ehrlich S.D."/>
        </authorList>
    </citation>
    <scope>NUCLEOTIDE SEQUENCE [LARGE SCALE GENOMIC DNA]</scope>
</reference>
<comment type="similarity">
    <text evidence="1 4">Belongs to the DNA mismatch repair MutL/HexB family.</text>
</comment>
<proteinExistence type="inferred from homology"/>
<dbReference type="Gene3D" id="3.30.565.10">
    <property type="entry name" value="Histidine kinase-like ATPase, C-terminal domain"/>
    <property type="match status" value="1"/>
</dbReference>
<dbReference type="PANTHER" id="PTHR10073">
    <property type="entry name" value="DNA MISMATCH REPAIR PROTEIN MLH, PMS, MUTL"/>
    <property type="match status" value="1"/>
</dbReference>
<dbReference type="AlphaFoldDB" id="R7G7N7"/>
<evidence type="ECO:0000256" key="1">
    <source>
        <dbReference type="ARBA" id="ARBA00006082"/>
    </source>
</evidence>
<dbReference type="CDD" id="cd16926">
    <property type="entry name" value="HATPase_MutL-MLH-PMS-like"/>
    <property type="match status" value="1"/>
</dbReference>
<dbReference type="RefSeq" id="WP_022420837.1">
    <property type="nucleotide sequence ID" value="NZ_FR898598.1"/>
</dbReference>
<protein>
    <recommendedName>
        <fullName evidence="4">DNA mismatch repair protein MutL</fullName>
    </recommendedName>
</protein>
<dbReference type="Gene3D" id="3.30.1540.20">
    <property type="entry name" value="MutL, C-terminal domain, dimerisation subdomain"/>
    <property type="match status" value="1"/>
</dbReference>
<dbReference type="InterPro" id="IPR038973">
    <property type="entry name" value="MutL/Mlh/Pms-like"/>
</dbReference>
<dbReference type="GO" id="GO:0006298">
    <property type="term" value="P:mismatch repair"/>
    <property type="evidence" value="ECO:0007669"/>
    <property type="project" value="UniProtKB-UniRule"/>
</dbReference>
<dbReference type="GO" id="GO:0005524">
    <property type="term" value="F:ATP binding"/>
    <property type="evidence" value="ECO:0007669"/>
    <property type="project" value="InterPro"/>
</dbReference>
<dbReference type="InterPro" id="IPR014790">
    <property type="entry name" value="MutL_C"/>
</dbReference>
<dbReference type="Pfam" id="PF01119">
    <property type="entry name" value="DNA_mis_repair"/>
    <property type="match status" value="1"/>
</dbReference>
<dbReference type="InterPro" id="IPR036890">
    <property type="entry name" value="HATPase_C_sf"/>
</dbReference>
<dbReference type="CDD" id="cd00782">
    <property type="entry name" value="MutL_Trans"/>
    <property type="match status" value="1"/>
</dbReference>
<dbReference type="SMART" id="SM01340">
    <property type="entry name" value="DNA_mis_repair"/>
    <property type="match status" value="1"/>
</dbReference>
<dbReference type="PROSITE" id="PS00058">
    <property type="entry name" value="DNA_MISMATCH_REPAIR_1"/>
    <property type="match status" value="1"/>
</dbReference>
<dbReference type="Proteomes" id="UP000018093">
    <property type="component" value="Unassembled WGS sequence"/>
</dbReference>
<dbReference type="Pfam" id="PF08676">
    <property type="entry name" value="MutL_C"/>
    <property type="match status" value="1"/>
</dbReference>
<dbReference type="GO" id="GO:0140664">
    <property type="term" value="F:ATP-dependent DNA damage sensor activity"/>
    <property type="evidence" value="ECO:0007669"/>
    <property type="project" value="InterPro"/>
</dbReference>
<comment type="function">
    <text evidence="4">This protein is involved in the repair of mismatches in DNA. It is required for dam-dependent methyl-directed DNA mismatch repair. May act as a 'molecular matchmaker', a protein that promotes the formation of a stable complex between two or more DNA-binding proteins in an ATP-dependent manner without itself being part of a final effector complex.</text>
</comment>
<evidence type="ECO:0000256" key="3">
    <source>
        <dbReference type="ARBA" id="ARBA00023204"/>
    </source>
</evidence>
<dbReference type="Pfam" id="PF13589">
    <property type="entry name" value="HATPase_c_3"/>
    <property type="match status" value="1"/>
</dbReference>
<gene>
    <name evidence="4" type="primary">mutL</name>
    <name evidence="8" type="ORF">BN631_01613</name>
</gene>
<evidence type="ECO:0000256" key="2">
    <source>
        <dbReference type="ARBA" id="ARBA00022763"/>
    </source>
</evidence>
<name>R7G7N7_9FIRM</name>
<dbReference type="SMART" id="SM00853">
    <property type="entry name" value="MutL_C"/>
    <property type="match status" value="1"/>
</dbReference>
<dbReference type="GO" id="GO:0030983">
    <property type="term" value="F:mismatched DNA binding"/>
    <property type="evidence" value="ECO:0007669"/>
    <property type="project" value="InterPro"/>
</dbReference>
<dbReference type="Gene3D" id="3.30.230.10">
    <property type="match status" value="1"/>
</dbReference>
<feature type="region of interest" description="Disordered" evidence="5">
    <location>
        <begin position="371"/>
        <end position="427"/>
    </location>
</feature>
<evidence type="ECO:0000256" key="4">
    <source>
        <dbReference type="HAMAP-Rule" id="MF_00149"/>
    </source>
</evidence>